<evidence type="ECO:0000313" key="3">
    <source>
        <dbReference type="EMBL" id="MDK3075828.1"/>
    </source>
</evidence>
<gene>
    <name evidence="3" type="ORF">QO034_22500</name>
</gene>
<comment type="caution">
    <text evidence="3">The sequence shown here is derived from an EMBL/GenBank/DDBJ whole genome shotgun (WGS) entry which is preliminary data.</text>
</comment>
<sequence length="255" mass="26096">MKLGQTTPAIVSGGASGLGATVATALRERGMPVGILDMNEAAGQAFAAEIGASFAQCDISDAVAVSAALAKLRDMQGQERICINCAGIAPAAKTVSRGAAHDPALYAKVVGVNLIGTFNVATQTALAMSTADPLNEDDERGVIVNTASIAAYEGQMGQLAYASSKAGVIGLTLPMARDLAKSGIRVVAIAPGIFATPMVTGFPQEVQDALALTSEFPRRLGKPAEFAALAIHIAENTMLNGEVIRLDAATRMQAK</sequence>
<dbReference type="SUPFAM" id="SSF51735">
    <property type="entry name" value="NAD(P)-binding Rossmann-fold domains"/>
    <property type="match status" value="1"/>
</dbReference>
<dbReference type="Gene3D" id="3.40.50.720">
    <property type="entry name" value="NAD(P)-binding Rossmann-like Domain"/>
    <property type="match status" value="1"/>
</dbReference>
<dbReference type="Pfam" id="PF00106">
    <property type="entry name" value="adh_short"/>
    <property type="match status" value="1"/>
</dbReference>
<keyword evidence="1" id="KW-0560">Oxidoreductase</keyword>
<reference evidence="3 4" key="1">
    <citation type="submission" date="2023-05" db="EMBL/GenBank/DDBJ databases">
        <title>Sedimentitalea sp. nov. JM2-8.</title>
        <authorList>
            <person name="Huang J."/>
        </authorList>
    </citation>
    <scope>NUCLEOTIDE SEQUENCE [LARGE SCALE GENOMIC DNA]</scope>
    <source>
        <strain evidence="3 4">JM2-8</strain>
    </source>
</reference>
<comment type="similarity">
    <text evidence="2">Belongs to the short-chain dehydrogenases/reductases (SDR) family.</text>
</comment>
<dbReference type="PRINTS" id="PR00080">
    <property type="entry name" value="SDRFAMILY"/>
</dbReference>
<evidence type="ECO:0000256" key="1">
    <source>
        <dbReference type="ARBA" id="ARBA00023002"/>
    </source>
</evidence>
<accession>A0ABT7FLQ6</accession>
<dbReference type="PRINTS" id="PR00081">
    <property type="entry name" value="GDHRDH"/>
</dbReference>
<name>A0ABT7FLQ6_9RHOB</name>
<dbReference type="InterPro" id="IPR036291">
    <property type="entry name" value="NAD(P)-bd_dom_sf"/>
</dbReference>
<dbReference type="RefSeq" id="WP_284487743.1">
    <property type="nucleotide sequence ID" value="NZ_JASNJE010000055.1"/>
</dbReference>
<dbReference type="PROSITE" id="PS00061">
    <property type="entry name" value="ADH_SHORT"/>
    <property type="match status" value="1"/>
</dbReference>
<organism evidence="3 4">
    <name type="scientific">Sedimentitalea xiamensis</name>
    <dbReference type="NCBI Taxonomy" id="3050037"/>
    <lineage>
        <taxon>Bacteria</taxon>
        <taxon>Pseudomonadati</taxon>
        <taxon>Pseudomonadota</taxon>
        <taxon>Alphaproteobacteria</taxon>
        <taxon>Rhodobacterales</taxon>
        <taxon>Paracoccaceae</taxon>
        <taxon>Sedimentitalea</taxon>
    </lineage>
</organism>
<evidence type="ECO:0000256" key="2">
    <source>
        <dbReference type="RuleBase" id="RU000363"/>
    </source>
</evidence>
<dbReference type="Proteomes" id="UP001227126">
    <property type="component" value="Unassembled WGS sequence"/>
</dbReference>
<dbReference type="PANTHER" id="PTHR43658:SF8">
    <property type="entry name" value="17-BETA-HYDROXYSTEROID DEHYDROGENASE 14-RELATED"/>
    <property type="match status" value="1"/>
</dbReference>
<dbReference type="InterPro" id="IPR002347">
    <property type="entry name" value="SDR_fam"/>
</dbReference>
<dbReference type="PANTHER" id="PTHR43658">
    <property type="entry name" value="SHORT-CHAIN DEHYDROGENASE/REDUCTASE"/>
    <property type="match status" value="1"/>
</dbReference>
<proteinExistence type="inferred from homology"/>
<dbReference type="InterPro" id="IPR020904">
    <property type="entry name" value="Sc_DH/Rdtase_CS"/>
</dbReference>
<dbReference type="EMBL" id="JASNJE010000055">
    <property type="protein sequence ID" value="MDK3075828.1"/>
    <property type="molecule type" value="Genomic_DNA"/>
</dbReference>
<protein>
    <submittedName>
        <fullName evidence="3">SDR family NAD(P)-dependent oxidoreductase</fullName>
    </submittedName>
</protein>
<evidence type="ECO:0000313" key="4">
    <source>
        <dbReference type="Proteomes" id="UP001227126"/>
    </source>
</evidence>
<keyword evidence="4" id="KW-1185">Reference proteome</keyword>